<evidence type="ECO:0000259" key="6">
    <source>
        <dbReference type="Pfam" id="PF04932"/>
    </source>
</evidence>
<feature type="transmembrane region" description="Helical" evidence="5">
    <location>
        <begin position="20"/>
        <end position="39"/>
    </location>
</feature>
<dbReference type="InterPro" id="IPR051533">
    <property type="entry name" value="WaaL-like"/>
</dbReference>
<feature type="domain" description="O-antigen ligase-related" evidence="6">
    <location>
        <begin position="200"/>
        <end position="347"/>
    </location>
</feature>
<feature type="transmembrane region" description="Helical" evidence="5">
    <location>
        <begin position="104"/>
        <end position="124"/>
    </location>
</feature>
<gene>
    <name evidence="7" type="ORF">ABEG18_05040</name>
</gene>
<dbReference type="GO" id="GO:0016020">
    <property type="term" value="C:membrane"/>
    <property type="evidence" value="ECO:0007669"/>
    <property type="project" value="UniProtKB-SubCell"/>
</dbReference>
<keyword evidence="3 5" id="KW-1133">Transmembrane helix</keyword>
<protein>
    <submittedName>
        <fullName evidence="7">O-antigen ligase family protein</fullName>
    </submittedName>
</protein>
<dbReference type="RefSeq" id="WP_406857002.1">
    <property type="nucleotide sequence ID" value="NZ_CP157484.1"/>
</dbReference>
<dbReference type="EMBL" id="CP157484">
    <property type="protein sequence ID" value="XBO40147.1"/>
    <property type="molecule type" value="Genomic_DNA"/>
</dbReference>
<dbReference type="GO" id="GO:0016874">
    <property type="term" value="F:ligase activity"/>
    <property type="evidence" value="ECO:0007669"/>
    <property type="project" value="UniProtKB-KW"/>
</dbReference>
<keyword evidence="7" id="KW-0436">Ligase</keyword>
<feature type="transmembrane region" description="Helical" evidence="5">
    <location>
        <begin position="195"/>
        <end position="216"/>
    </location>
</feature>
<dbReference type="PANTHER" id="PTHR37422:SF13">
    <property type="entry name" value="LIPOPOLYSACCHARIDE BIOSYNTHESIS PROTEIN PA4999-RELATED"/>
    <property type="match status" value="1"/>
</dbReference>
<sequence>MTSATERQRDATRSDTGRRLCALAVLTLTAALPVAMAFANRSSPLLLSVAAILAVAAAWLERGPGALGASFSRLLRTPEAWAAAAFLAWALVSVSWSVDRRLSLATLGEFVIPLAAAIALAATLPDRLPRWAPLALAAALVVVSILVAVEVRLDFPLRRLWGGRIESFVMNRPIVTAVVLFWPLAAALRAQRRSALAAVAFLCVAAAAVMSTSGSSKLGVIAGAAVYGLALAAPRVAAWAGVALLVIVVAAQPWFGVLADRAIPQRGFEALKAAHARERVDIWLAFGEVARLRPLTGTGFGSSARIEADPVAAQVPAERREMLGVGHPHDAPLQVWTELGAPGGLLALAFCGLLARRFSAMPVCVLPERLAFFAAAMAVALESHGAWQGWWITAVAVPVVLFSRPPDAAREADQ</sequence>
<evidence type="ECO:0000313" key="7">
    <source>
        <dbReference type="EMBL" id="XBO40147.1"/>
    </source>
</evidence>
<dbReference type="InterPro" id="IPR007016">
    <property type="entry name" value="O-antigen_ligase-rel_domated"/>
</dbReference>
<feature type="transmembrane region" description="Helical" evidence="5">
    <location>
        <begin position="169"/>
        <end position="188"/>
    </location>
</feature>
<evidence type="ECO:0000256" key="5">
    <source>
        <dbReference type="SAM" id="Phobius"/>
    </source>
</evidence>
<dbReference type="AlphaFoldDB" id="A0AAU7JIC5"/>
<feature type="transmembrane region" description="Helical" evidence="5">
    <location>
        <begin position="45"/>
        <end position="60"/>
    </location>
</feature>
<reference evidence="7" key="1">
    <citation type="submission" date="2024-05" db="EMBL/GenBank/DDBJ databases">
        <authorList>
            <person name="Kim S."/>
            <person name="Heo J."/>
            <person name="Choi H."/>
            <person name="Choi Y."/>
            <person name="Kwon S.-W."/>
            <person name="Kim Y."/>
        </authorList>
    </citation>
    <scope>NUCLEOTIDE SEQUENCE</scope>
    <source>
        <strain evidence="7">KACC 23698</strain>
    </source>
</reference>
<dbReference type="PANTHER" id="PTHR37422">
    <property type="entry name" value="TEICHURONIC ACID BIOSYNTHESIS PROTEIN TUAE"/>
    <property type="match status" value="1"/>
</dbReference>
<evidence type="ECO:0000256" key="4">
    <source>
        <dbReference type="ARBA" id="ARBA00023136"/>
    </source>
</evidence>
<keyword evidence="4 5" id="KW-0472">Membrane</keyword>
<organism evidence="7">
    <name type="scientific">Alsobacter sp. KACC 23698</name>
    <dbReference type="NCBI Taxonomy" id="3149229"/>
    <lineage>
        <taxon>Bacteria</taxon>
        <taxon>Pseudomonadati</taxon>
        <taxon>Pseudomonadota</taxon>
        <taxon>Alphaproteobacteria</taxon>
        <taxon>Hyphomicrobiales</taxon>
        <taxon>Alsobacteraceae</taxon>
        <taxon>Alsobacter</taxon>
    </lineage>
</organism>
<evidence type="ECO:0000256" key="2">
    <source>
        <dbReference type="ARBA" id="ARBA00022692"/>
    </source>
</evidence>
<evidence type="ECO:0000256" key="3">
    <source>
        <dbReference type="ARBA" id="ARBA00022989"/>
    </source>
</evidence>
<proteinExistence type="predicted"/>
<dbReference type="Pfam" id="PF04932">
    <property type="entry name" value="Wzy_C"/>
    <property type="match status" value="1"/>
</dbReference>
<name>A0AAU7JIC5_9HYPH</name>
<feature type="transmembrane region" description="Helical" evidence="5">
    <location>
        <begin position="236"/>
        <end position="258"/>
    </location>
</feature>
<feature type="transmembrane region" description="Helical" evidence="5">
    <location>
        <begin position="131"/>
        <end position="149"/>
    </location>
</feature>
<comment type="subcellular location">
    <subcellularLocation>
        <location evidence="1">Membrane</location>
        <topology evidence="1">Multi-pass membrane protein</topology>
    </subcellularLocation>
</comment>
<accession>A0AAU7JIC5</accession>
<keyword evidence="2 5" id="KW-0812">Transmembrane</keyword>
<feature type="transmembrane region" description="Helical" evidence="5">
    <location>
        <begin position="80"/>
        <end position="98"/>
    </location>
</feature>
<evidence type="ECO:0000256" key="1">
    <source>
        <dbReference type="ARBA" id="ARBA00004141"/>
    </source>
</evidence>